<gene>
    <name evidence="7" type="ORF">A2Y75_03890</name>
</gene>
<dbReference type="Proteomes" id="UP000177876">
    <property type="component" value="Unassembled WGS sequence"/>
</dbReference>
<protein>
    <recommendedName>
        <fullName evidence="9">YihY/virulence factor BrkB family protein</fullName>
    </recommendedName>
</protein>
<dbReference type="GO" id="GO:0005886">
    <property type="term" value="C:plasma membrane"/>
    <property type="evidence" value="ECO:0007669"/>
    <property type="project" value="UniProtKB-SubCell"/>
</dbReference>
<evidence type="ECO:0000256" key="4">
    <source>
        <dbReference type="ARBA" id="ARBA00022989"/>
    </source>
</evidence>
<evidence type="ECO:0000313" key="8">
    <source>
        <dbReference type="Proteomes" id="UP000177876"/>
    </source>
</evidence>
<dbReference type="Pfam" id="PF03631">
    <property type="entry name" value="Virul_fac_BrkB"/>
    <property type="match status" value="1"/>
</dbReference>
<reference evidence="7 8" key="1">
    <citation type="journal article" date="2016" name="Nat. Commun.">
        <title>Thousands of microbial genomes shed light on interconnected biogeochemical processes in an aquifer system.</title>
        <authorList>
            <person name="Anantharaman K."/>
            <person name="Brown C.T."/>
            <person name="Hug L.A."/>
            <person name="Sharon I."/>
            <person name="Castelle C.J."/>
            <person name="Probst A.J."/>
            <person name="Thomas B.C."/>
            <person name="Singh A."/>
            <person name="Wilkins M.J."/>
            <person name="Karaoz U."/>
            <person name="Brodie E.L."/>
            <person name="Williams K.H."/>
            <person name="Hubbard S.S."/>
            <person name="Banfield J.F."/>
        </authorList>
    </citation>
    <scope>NUCLEOTIDE SEQUENCE [LARGE SCALE GENOMIC DNA]</scope>
</reference>
<dbReference type="PIRSF" id="PIRSF035875">
    <property type="entry name" value="RNase_BN"/>
    <property type="match status" value="1"/>
</dbReference>
<keyword evidence="4 6" id="KW-1133">Transmembrane helix</keyword>
<evidence type="ECO:0008006" key="9">
    <source>
        <dbReference type="Google" id="ProtNLM"/>
    </source>
</evidence>
<dbReference type="AlphaFoldDB" id="A0A1F2WHN1"/>
<feature type="transmembrane region" description="Helical" evidence="6">
    <location>
        <begin position="117"/>
        <end position="140"/>
    </location>
</feature>
<name>A0A1F2WHN1_9ACTN</name>
<dbReference type="InterPro" id="IPR017039">
    <property type="entry name" value="Virul_fac_BrkB"/>
</dbReference>
<feature type="transmembrane region" description="Helical" evidence="6">
    <location>
        <begin position="267"/>
        <end position="293"/>
    </location>
</feature>
<feature type="transmembrane region" description="Helical" evidence="6">
    <location>
        <begin position="161"/>
        <end position="184"/>
    </location>
</feature>
<dbReference type="STRING" id="1797197.A2Y75_03890"/>
<evidence type="ECO:0000256" key="3">
    <source>
        <dbReference type="ARBA" id="ARBA00022692"/>
    </source>
</evidence>
<feature type="transmembrane region" description="Helical" evidence="6">
    <location>
        <begin position="196"/>
        <end position="227"/>
    </location>
</feature>
<dbReference type="EMBL" id="MELK01000047">
    <property type="protein sequence ID" value="OFW56350.1"/>
    <property type="molecule type" value="Genomic_DNA"/>
</dbReference>
<keyword evidence="2" id="KW-1003">Cell membrane</keyword>
<dbReference type="NCBIfam" id="TIGR00765">
    <property type="entry name" value="yihY_not_rbn"/>
    <property type="match status" value="1"/>
</dbReference>
<comment type="caution">
    <text evidence="7">The sequence shown here is derived from an EMBL/GenBank/DDBJ whole genome shotgun (WGS) entry which is preliminary data.</text>
</comment>
<evidence type="ECO:0000313" key="7">
    <source>
        <dbReference type="EMBL" id="OFW56350.1"/>
    </source>
</evidence>
<evidence type="ECO:0000256" key="5">
    <source>
        <dbReference type="ARBA" id="ARBA00023136"/>
    </source>
</evidence>
<sequence length="320" mass="36153">MGCKERMRREEHIAQQYSTQAREKARDRITRFKIEHPWMDVLVRAGKRFEADEMVLHAANFAFSAFLSIFPLILIVASVFGYVFKHDPNVMQTVIANINRALPQLGVVVDTVADSLIQWRGLAATVGVIGLLLSVNRLVFSVRRGFRRIWDMPKPKFFQKYVRGILGSLLMVLIGIVVFVIAYVTSQAVSWMSVEFGGFLAGLFLMLGVFVTIGMFLLIFAILYWLIPEPRPSLRDVSWGGLLAGVLVFISTYLINIYLNWVSKTKAIFGSLGVVVGLLLWLYFTGLMLFLGAEVVRVLQERRRQPEGGQEVPRSYGVSL</sequence>
<organism evidence="7 8">
    <name type="scientific">Candidatus Solincola sediminis</name>
    <dbReference type="NCBI Taxonomy" id="1797199"/>
    <lineage>
        <taxon>Bacteria</taxon>
        <taxon>Bacillati</taxon>
        <taxon>Actinomycetota</taxon>
        <taxon>Candidatus Geothermincolia</taxon>
        <taxon>Candidatus Geothermincolales</taxon>
        <taxon>Candidatus Geothermincolaceae</taxon>
        <taxon>Candidatus Solincola</taxon>
    </lineage>
</organism>
<feature type="transmembrane region" description="Helical" evidence="6">
    <location>
        <begin position="54"/>
        <end position="84"/>
    </location>
</feature>
<evidence type="ECO:0000256" key="1">
    <source>
        <dbReference type="ARBA" id="ARBA00004651"/>
    </source>
</evidence>
<dbReference type="PANTHER" id="PTHR30213">
    <property type="entry name" value="INNER MEMBRANE PROTEIN YHJD"/>
    <property type="match status" value="1"/>
</dbReference>
<accession>A0A1F2WHN1</accession>
<evidence type="ECO:0000256" key="6">
    <source>
        <dbReference type="SAM" id="Phobius"/>
    </source>
</evidence>
<proteinExistence type="predicted"/>
<keyword evidence="3 6" id="KW-0812">Transmembrane</keyword>
<evidence type="ECO:0000256" key="2">
    <source>
        <dbReference type="ARBA" id="ARBA00022475"/>
    </source>
</evidence>
<dbReference type="PANTHER" id="PTHR30213:SF0">
    <property type="entry name" value="UPF0761 MEMBRANE PROTEIN YIHY"/>
    <property type="match status" value="1"/>
</dbReference>
<comment type="subcellular location">
    <subcellularLocation>
        <location evidence="1">Cell membrane</location>
        <topology evidence="1">Multi-pass membrane protein</topology>
    </subcellularLocation>
</comment>
<feature type="transmembrane region" description="Helical" evidence="6">
    <location>
        <begin position="239"/>
        <end position="261"/>
    </location>
</feature>
<keyword evidence="5 6" id="KW-0472">Membrane</keyword>